<dbReference type="Gene3D" id="3.40.50.300">
    <property type="entry name" value="P-loop containing nucleotide triphosphate hydrolases"/>
    <property type="match status" value="1"/>
</dbReference>
<dbReference type="InterPro" id="IPR003593">
    <property type="entry name" value="AAA+_ATPase"/>
</dbReference>
<protein>
    <recommendedName>
        <fullName evidence="8">ABC transporter domain-containing protein</fullName>
    </recommendedName>
</protein>
<dbReference type="InterPro" id="IPR017871">
    <property type="entry name" value="ABC_transporter-like_CS"/>
</dbReference>
<dbReference type="InterPro" id="IPR027417">
    <property type="entry name" value="P-loop_NTPase"/>
</dbReference>
<evidence type="ECO:0000256" key="4">
    <source>
        <dbReference type="ARBA" id="ARBA00022741"/>
    </source>
</evidence>
<keyword evidence="6" id="KW-1133">Transmembrane helix</keyword>
<sequence>IGIQRSLAAVERIFEIMDIKPEREGKKRIEIKGGRIIFDRVSFSYNGKEQVLKNVSLEVKPGEVVAIVGRSGVGKTTLVSLIPKFYLPDKGRILIDGKNISDVNLKSLRKNIGICSQDTFLFSDTIKENIKFGNPNVNVEKIKEAAKLAYADLFIKNLPSGYETKVGERGVNLSGGERQRIAIARAIIKSPKILILDEATSQIDAQSERLIQKALQHLLKNRTTIIIAHRLSTIRNADKILVLDKGE</sequence>
<dbReference type="InterPro" id="IPR039421">
    <property type="entry name" value="Type_1_exporter"/>
</dbReference>
<evidence type="ECO:0000259" key="8">
    <source>
        <dbReference type="PROSITE" id="PS50893"/>
    </source>
</evidence>
<dbReference type="Pfam" id="PF00005">
    <property type="entry name" value="ABC_tran"/>
    <property type="match status" value="1"/>
</dbReference>
<dbReference type="FunFam" id="3.40.50.300:FF:000287">
    <property type="entry name" value="Multidrug ABC transporter ATP-binding protein"/>
    <property type="match status" value="1"/>
</dbReference>
<proteinExistence type="predicted"/>
<dbReference type="GO" id="GO:0016020">
    <property type="term" value="C:membrane"/>
    <property type="evidence" value="ECO:0007669"/>
    <property type="project" value="UniProtKB-SubCell"/>
</dbReference>
<dbReference type="InterPro" id="IPR003439">
    <property type="entry name" value="ABC_transporter-like_ATP-bd"/>
</dbReference>
<dbReference type="EMBL" id="BARU01006554">
    <property type="protein sequence ID" value="GAH33621.1"/>
    <property type="molecule type" value="Genomic_DNA"/>
</dbReference>
<reference evidence="9" key="1">
    <citation type="journal article" date="2014" name="Front. Microbiol.">
        <title>High frequency of phylogenetically diverse reductive dehalogenase-homologous genes in deep subseafloor sedimentary metagenomes.</title>
        <authorList>
            <person name="Kawai M."/>
            <person name="Futagami T."/>
            <person name="Toyoda A."/>
            <person name="Takaki Y."/>
            <person name="Nishi S."/>
            <person name="Hori S."/>
            <person name="Arai W."/>
            <person name="Tsubouchi T."/>
            <person name="Morono Y."/>
            <person name="Uchiyama I."/>
            <person name="Ito T."/>
            <person name="Fujiyama A."/>
            <person name="Inagaki F."/>
            <person name="Takami H."/>
        </authorList>
    </citation>
    <scope>NUCLEOTIDE SEQUENCE</scope>
    <source>
        <strain evidence="9">Expedition CK06-06</strain>
    </source>
</reference>
<dbReference type="PANTHER" id="PTHR43394:SF1">
    <property type="entry name" value="ATP-BINDING CASSETTE SUB-FAMILY B MEMBER 10, MITOCHONDRIAL"/>
    <property type="match status" value="1"/>
</dbReference>
<dbReference type="SUPFAM" id="SSF52540">
    <property type="entry name" value="P-loop containing nucleoside triphosphate hydrolases"/>
    <property type="match status" value="1"/>
</dbReference>
<keyword evidence="7" id="KW-0472">Membrane</keyword>
<evidence type="ECO:0000256" key="3">
    <source>
        <dbReference type="ARBA" id="ARBA00022692"/>
    </source>
</evidence>
<feature type="non-terminal residue" evidence="9">
    <location>
        <position position="1"/>
    </location>
</feature>
<dbReference type="GO" id="GO:0015421">
    <property type="term" value="F:ABC-type oligopeptide transporter activity"/>
    <property type="evidence" value="ECO:0007669"/>
    <property type="project" value="TreeGrafter"/>
</dbReference>
<comment type="caution">
    <text evidence="9">The sequence shown here is derived from an EMBL/GenBank/DDBJ whole genome shotgun (WGS) entry which is preliminary data.</text>
</comment>
<evidence type="ECO:0000256" key="5">
    <source>
        <dbReference type="ARBA" id="ARBA00022840"/>
    </source>
</evidence>
<dbReference type="GO" id="GO:0005524">
    <property type="term" value="F:ATP binding"/>
    <property type="evidence" value="ECO:0007669"/>
    <property type="project" value="UniProtKB-KW"/>
</dbReference>
<dbReference type="SMART" id="SM00382">
    <property type="entry name" value="AAA"/>
    <property type="match status" value="1"/>
</dbReference>
<keyword evidence="3" id="KW-0812">Transmembrane</keyword>
<evidence type="ECO:0000256" key="2">
    <source>
        <dbReference type="ARBA" id="ARBA00022448"/>
    </source>
</evidence>
<dbReference type="PROSITE" id="PS00211">
    <property type="entry name" value="ABC_TRANSPORTER_1"/>
    <property type="match status" value="1"/>
</dbReference>
<gene>
    <name evidence="9" type="ORF">S03H2_12892</name>
</gene>
<feature type="domain" description="ABC transporter" evidence="8">
    <location>
        <begin position="36"/>
        <end position="247"/>
    </location>
</feature>
<comment type="subcellular location">
    <subcellularLocation>
        <location evidence="1">Membrane</location>
        <topology evidence="1">Multi-pass membrane protein</topology>
    </subcellularLocation>
</comment>
<organism evidence="9">
    <name type="scientific">marine sediment metagenome</name>
    <dbReference type="NCBI Taxonomy" id="412755"/>
    <lineage>
        <taxon>unclassified sequences</taxon>
        <taxon>metagenomes</taxon>
        <taxon>ecological metagenomes</taxon>
    </lineage>
</organism>
<dbReference type="AlphaFoldDB" id="X1EJX7"/>
<accession>X1EJX7</accession>
<dbReference type="PANTHER" id="PTHR43394">
    <property type="entry name" value="ATP-DEPENDENT PERMEASE MDL1, MITOCHONDRIAL"/>
    <property type="match status" value="1"/>
</dbReference>
<evidence type="ECO:0000256" key="1">
    <source>
        <dbReference type="ARBA" id="ARBA00004141"/>
    </source>
</evidence>
<dbReference type="GO" id="GO:0016887">
    <property type="term" value="F:ATP hydrolysis activity"/>
    <property type="evidence" value="ECO:0007669"/>
    <property type="project" value="InterPro"/>
</dbReference>
<dbReference type="PROSITE" id="PS50893">
    <property type="entry name" value="ABC_TRANSPORTER_2"/>
    <property type="match status" value="1"/>
</dbReference>
<evidence type="ECO:0000256" key="7">
    <source>
        <dbReference type="ARBA" id="ARBA00023136"/>
    </source>
</evidence>
<name>X1EJX7_9ZZZZ</name>
<keyword evidence="4" id="KW-0547">Nucleotide-binding</keyword>
<keyword evidence="2" id="KW-0813">Transport</keyword>
<evidence type="ECO:0000313" key="9">
    <source>
        <dbReference type="EMBL" id="GAH33621.1"/>
    </source>
</evidence>
<evidence type="ECO:0000256" key="6">
    <source>
        <dbReference type="ARBA" id="ARBA00022989"/>
    </source>
</evidence>
<keyword evidence="5" id="KW-0067">ATP-binding</keyword>